<keyword evidence="2" id="KW-1185">Reference proteome</keyword>
<organism evidence="1 2">
    <name type="scientific">Sphaerodactylus townsendi</name>
    <dbReference type="NCBI Taxonomy" id="933632"/>
    <lineage>
        <taxon>Eukaryota</taxon>
        <taxon>Metazoa</taxon>
        <taxon>Chordata</taxon>
        <taxon>Craniata</taxon>
        <taxon>Vertebrata</taxon>
        <taxon>Euteleostomi</taxon>
        <taxon>Lepidosauria</taxon>
        <taxon>Squamata</taxon>
        <taxon>Bifurcata</taxon>
        <taxon>Gekkota</taxon>
        <taxon>Sphaerodactylidae</taxon>
        <taxon>Sphaerodactylus</taxon>
    </lineage>
</organism>
<proteinExistence type="predicted"/>
<protein>
    <submittedName>
        <fullName evidence="1">Uncharacterized protein</fullName>
    </submittedName>
</protein>
<name>A0ACB8FJN6_9SAUR</name>
<sequence>MASVRAFCLNDVNEMDHWADHEQRNNPDRSRGYDGPSPFLNGKATYWVDNDEKPEKAEAGQEEDAAVGVEVESEADECAHEASKDPMVID</sequence>
<evidence type="ECO:0000313" key="1">
    <source>
        <dbReference type="EMBL" id="KAH8005422.1"/>
    </source>
</evidence>
<reference evidence="1" key="1">
    <citation type="submission" date="2021-08" db="EMBL/GenBank/DDBJ databases">
        <title>The first chromosome-level gecko genome reveals the dynamic sex chromosomes of Neotropical dwarf geckos (Sphaerodactylidae: Sphaerodactylus).</title>
        <authorList>
            <person name="Pinto B.J."/>
            <person name="Keating S.E."/>
            <person name="Gamble T."/>
        </authorList>
    </citation>
    <scope>NUCLEOTIDE SEQUENCE</scope>
    <source>
        <strain evidence="1">TG3544</strain>
    </source>
</reference>
<gene>
    <name evidence="1" type="ORF">K3G42_027238</name>
</gene>
<accession>A0ACB8FJN6</accession>
<evidence type="ECO:0000313" key="2">
    <source>
        <dbReference type="Proteomes" id="UP000827872"/>
    </source>
</evidence>
<dbReference type="EMBL" id="CM037617">
    <property type="protein sequence ID" value="KAH8005422.1"/>
    <property type="molecule type" value="Genomic_DNA"/>
</dbReference>
<comment type="caution">
    <text evidence="1">The sequence shown here is derived from an EMBL/GenBank/DDBJ whole genome shotgun (WGS) entry which is preliminary data.</text>
</comment>
<dbReference type="Proteomes" id="UP000827872">
    <property type="component" value="Linkage Group LG04"/>
</dbReference>